<comment type="caution">
    <text evidence="1">The sequence shown here is derived from an EMBL/GenBank/DDBJ whole genome shotgun (WGS) entry which is preliminary data.</text>
</comment>
<gene>
    <name evidence="1" type="ORF">E7215_15095</name>
</gene>
<evidence type="ECO:0000313" key="2">
    <source>
        <dbReference type="Proteomes" id="UP000768462"/>
    </source>
</evidence>
<dbReference type="EMBL" id="SVCM01000174">
    <property type="protein sequence ID" value="MBE6061471.1"/>
    <property type="molecule type" value="Genomic_DNA"/>
</dbReference>
<dbReference type="Proteomes" id="UP000768462">
    <property type="component" value="Unassembled WGS sequence"/>
</dbReference>
<protein>
    <submittedName>
        <fullName evidence="1">TIGR02678 family protein</fullName>
    </submittedName>
</protein>
<dbReference type="Pfam" id="PF09661">
    <property type="entry name" value="DUF2398"/>
    <property type="match status" value="1"/>
</dbReference>
<accession>A0A927WAU6</accession>
<dbReference type="InterPro" id="IPR013494">
    <property type="entry name" value="CHP02678"/>
</dbReference>
<reference evidence="1" key="1">
    <citation type="submission" date="2019-04" db="EMBL/GenBank/DDBJ databases">
        <title>Evolution of Biomass-Degrading Anaerobic Consortia Revealed by Metagenomics.</title>
        <authorList>
            <person name="Peng X."/>
        </authorList>
    </citation>
    <scope>NUCLEOTIDE SEQUENCE</scope>
    <source>
        <strain evidence="1">SIG254</strain>
    </source>
</reference>
<evidence type="ECO:0000313" key="1">
    <source>
        <dbReference type="EMBL" id="MBE6061471.1"/>
    </source>
</evidence>
<name>A0A927WAU6_9CLOT</name>
<sequence length="378" mass="44869">MEELKALLKSYIILKEDKTELYYSIKDNYKYFKPFITEKLGYNLILRSDFIKLEKLPGKPERWMGIENFDNKIEYVMVMLLLIFLEDKGKEEQFLLSHITEALSSNDIDEKFDWTDYSTRKSLIKVLRFAIKSKLIAVTDGDEDNFALDNSKEVLFESTGVSRYVIRNFDEDILEFKNSKEFILEKSQNHETDRGILRKNRVYRRLLLSPIVYREDSPEDYEYIRNYRNYIEEDFNKYLGWNLHVHKNGALLIPQEKDNGFYMFPNGKGISDVMLHVLGEIRSQVEEGVISLNEEDTAVMNKIDFEQLILLVRLSKSHGWSKEFREMTQGKYLSEVIEELERFSFIREEKETIKILPLCGKVMGDYPKDYVWEEKNEG</sequence>
<dbReference type="NCBIfam" id="TIGR02678">
    <property type="entry name" value="TIGR02678 family protein"/>
    <property type="match status" value="1"/>
</dbReference>
<organism evidence="1 2">
    <name type="scientific">Clostridium sulfidigenes</name>
    <dbReference type="NCBI Taxonomy" id="318464"/>
    <lineage>
        <taxon>Bacteria</taxon>
        <taxon>Bacillati</taxon>
        <taxon>Bacillota</taxon>
        <taxon>Clostridia</taxon>
        <taxon>Eubacteriales</taxon>
        <taxon>Clostridiaceae</taxon>
        <taxon>Clostridium</taxon>
    </lineage>
</organism>
<proteinExistence type="predicted"/>
<dbReference type="AlphaFoldDB" id="A0A927WAU6"/>